<evidence type="ECO:0000313" key="2">
    <source>
        <dbReference type="EMBL" id="KAJ0388607.1"/>
    </source>
</evidence>
<gene>
    <name evidence="2" type="ORF">P43SY_011649</name>
</gene>
<accession>A0AAD5L507</accession>
<keyword evidence="3" id="KW-1185">Reference proteome</keyword>
<sequence length="88" mass="8696">MAPQYHMFGTPYSTQDAVPDLLPQAGKKLYLPDTLGHGATVGGDAATAGVSNGADAAGGAQAGAAVEHPARAAGDGAGSIDYKTQLKK</sequence>
<comment type="caution">
    <text evidence="2">The sequence shown here is derived from an EMBL/GenBank/DDBJ whole genome shotgun (WGS) entry which is preliminary data.</text>
</comment>
<name>A0AAD5L507_PYTIN</name>
<dbReference type="EMBL" id="JAKCXM010007974">
    <property type="protein sequence ID" value="KAJ0388607.1"/>
    <property type="molecule type" value="Genomic_DNA"/>
</dbReference>
<proteinExistence type="predicted"/>
<evidence type="ECO:0000256" key="1">
    <source>
        <dbReference type="SAM" id="MobiDB-lite"/>
    </source>
</evidence>
<organism evidence="2 3">
    <name type="scientific">Pythium insidiosum</name>
    <name type="common">Pythiosis disease agent</name>
    <dbReference type="NCBI Taxonomy" id="114742"/>
    <lineage>
        <taxon>Eukaryota</taxon>
        <taxon>Sar</taxon>
        <taxon>Stramenopiles</taxon>
        <taxon>Oomycota</taxon>
        <taxon>Peronosporomycetes</taxon>
        <taxon>Pythiales</taxon>
        <taxon>Pythiaceae</taxon>
        <taxon>Pythium</taxon>
    </lineage>
</organism>
<feature type="compositionally biased region" description="Low complexity" evidence="1">
    <location>
        <begin position="42"/>
        <end position="62"/>
    </location>
</feature>
<dbReference type="Proteomes" id="UP001209570">
    <property type="component" value="Unassembled WGS sequence"/>
</dbReference>
<protein>
    <submittedName>
        <fullName evidence="2">Uncharacterized protein</fullName>
    </submittedName>
</protein>
<dbReference type="AlphaFoldDB" id="A0AAD5L507"/>
<evidence type="ECO:0000313" key="3">
    <source>
        <dbReference type="Proteomes" id="UP001209570"/>
    </source>
</evidence>
<feature type="region of interest" description="Disordered" evidence="1">
    <location>
        <begin position="41"/>
        <end position="62"/>
    </location>
</feature>
<reference evidence="2" key="1">
    <citation type="submission" date="2021-12" db="EMBL/GenBank/DDBJ databases">
        <title>Prjna785345.</title>
        <authorList>
            <person name="Rujirawat T."/>
            <person name="Krajaejun T."/>
        </authorList>
    </citation>
    <scope>NUCLEOTIDE SEQUENCE</scope>
    <source>
        <strain evidence="2">Pi057C3</strain>
    </source>
</reference>